<name>A0ABQ4CMB5_9ACTN</name>
<dbReference type="RefSeq" id="WP_203711929.1">
    <property type="nucleotide sequence ID" value="NZ_BONE01000011.1"/>
</dbReference>
<dbReference type="Proteomes" id="UP000604117">
    <property type="component" value="Unassembled WGS sequence"/>
</dbReference>
<keyword evidence="5" id="KW-1185">Reference proteome</keyword>
<feature type="chain" id="PRO_5047128470" description="AMIN-like domain-containing protein" evidence="2">
    <location>
        <begin position="30"/>
        <end position="242"/>
    </location>
</feature>
<dbReference type="EMBL" id="BONE01000011">
    <property type="protein sequence ID" value="GIF72438.1"/>
    <property type="molecule type" value="Genomic_DNA"/>
</dbReference>
<feature type="domain" description="AMIN-like" evidence="3">
    <location>
        <begin position="107"/>
        <end position="212"/>
    </location>
</feature>
<feature type="compositionally biased region" description="Pro residues" evidence="1">
    <location>
        <begin position="56"/>
        <end position="69"/>
    </location>
</feature>
<accession>A0ABQ4CMB5</accession>
<dbReference type="PROSITE" id="PS51257">
    <property type="entry name" value="PROKAR_LIPOPROTEIN"/>
    <property type="match status" value="1"/>
</dbReference>
<evidence type="ECO:0000256" key="2">
    <source>
        <dbReference type="SAM" id="SignalP"/>
    </source>
</evidence>
<organism evidence="4 5">
    <name type="scientific">Asanoa siamensis</name>
    <dbReference type="NCBI Taxonomy" id="926357"/>
    <lineage>
        <taxon>Bacteria</taxon>
        <taxon>Bacillati</taxon>
        <taxon>Actinomycetota</taxon>
        <taxon>Actinomycetes</taxon>
        <taxon>Micromonosporales</taxon>
        <taxon>Micromonosporaceae</taxon>
        <taxon>Asanoa</taxon>
    </lineage>
</organism>
<evidence type="ECO:0000256" key="1">
    <source>
        <dbReference type="SAM" id="MobiDB-lite"/>
    </source>
</evidence>
<dbReference type="Pfam" id="PF24837">
    <property type="entry name" value="AMIN-like"/>
    <property type="match status" value="1"/>
</dbReference>
<evidence type="ECO:0000313" key="4">
    <source>
        <dbReference type="EMBL" id="GIF72438.1"/>
    </source>
</evidence>
<keyword evidence="2" id="KW-0732">Signal</keyword>
<protein>
    <recommendedName>
        <fullName evidence="3">AMIN-like domain-containing protein</fullName>
    </recommendedName>
</protein>
<proteinExistence type="predicted"/>
<sequence length="242" mass="25594">MARQTHMKRSYVPLLALLAVLGAGGCERAATGGAPATATPSTSDVSDMPDPAEPTTAPPTEPKPKPPAQTPAGPYRVTYGWAVPSNPAKIRHHVELREPPAPALPYLVRVQVGDHPAADPAYTRITFAFDSAWPTYEIAYQRDLTKDGSGDPVPLPGNSVLRITFTDAQAHDGKGGQTERPGTSLGFPTLKGYGFAGDFEGQVTYGLGIQAKPNSDQAIPIRVGELVRADGTYVVAVDVRRA</sequence>
<feature type="compositionally biased region" description="Low complexity" evidence="1">
    <location>
        <begin position="29"/>
        <end position="43"/>
    </location>
</feature>
<feature type="region of interest" description="Disordered" evidence="1">
    <location>
        <begin position="29"/>
        <end position="75"/>
    </location>
</feature>
<evidence type="ECO:0000313" key="5">
    <source>
        <dbReference type="Proteomes" id="UP000604117"/>
    </source>
</evidence>
<feature type="signal peptide" evidence="2">
    <location>
        <begin position="1"/>
        <end position="29"/>
    </location>
</feature>
<gene>
    <name evidence="4" type="ORF">Asi02nite_19560</name>
</gene>
<reference evidence="4 5" key="1">
    <citation type="submission" date="2021-01" db="EMBL/GenBank/DDBJ databases">
        <title>Whole genome shotgun sequence of Asanoa siamensis NBRC 107932.</title>
        <authorList>
            <person name="Komaki H."/>
            <person name="Tamura T."/>
        </authorList>
    </citation>
    <scope>NUCLEOTIDE SEQUENCE [LARGE SCALE GENOMIC DNA]</scope>
    <source>
        <strain evidence="4 5">NBRC 107932</strain>
    </source>
</reference>
<comment type="caution">
    <text evidence="4">The sequence shown here is derived from an EMBL/GenBank/DDBJ whole genome shotgun (WGS) entry which is preliminary data.</text>
</comment>
<evidence type="ECO:0000259" key="3">
    <source>
        <dbReference type="Pfam" id="PF24837"/>
    </source>
</evidence>
<dbReference type="InterPro" id="IPR056303">
    <property type="entry name" value="AMIN-like"/>
</dbReference>